<proteinExistence type="predicted"/>
<keyword evidence="2" id="KW-1185">Reference proteome</keyword>
<dbReference type="RefSeq" id="YP_009030051.1">
    <property type="nucleotide sequence ID" value="NC_024121.1"/>
</dbReference>
<evidence type="ECO:0000313" key="2">
    <source>
        <dbReference type="Proteomes" id="UP000024445"/>
    </source>
</evidence>
<reference evidence="1 2" key="1">
    <citation type="submission" date="2014-01" db="EMBL/GenBank/DDBJ databases">
        <authorList>
            <person name="Zhang G."/>
            <person name="Jin J."/>
            <person name="Li Z.J."/>
            <person name="Wang S.W."/>
            <person name="Chen S.J."/>
            <person name="Wang S.M."/>
            <person name="Wang X.T."/>
            <person name="Li Y.H."/>
            <person name="Wang J."/>
            <person name="Yang C.K."/>
            <person name="Wang L."/>
        </authorList>
    </citation>
    <scope>NUCLEOTIDE SEQUENCE [LARGE SCALE GENOMIC DNA]</scope>
</reference>
<dbReference type="GeneID" id="19485172"/>
<dbReference type="KEGG" id="vg:19485172"/>
<organism evidence="1 2">
    <name type="scientific">Serratia phage PS2</name>
    <dbReference type="NCBI Taxonomy" id="1481112"/>
    <lineage>
        <taxon>Viruses</taxon>
        <taxon>Duplodnaviria</taxon>
        <taxon>Heunggongvirae</taxon>
        <taxon>Uroviricota</taxon>
        <taxon>Caudoviricetes</taxon>
        <taxon>Muldoonvirus</taxon>
        <taxon>Muldoonvirus PS2</taxon>
    </lineage>
</organism>
<dbReference type="Proteomes" id="UP000024445">
    <property type="component" value="Segment"/>
</dbReference>
<name>A0A023W609_9CAUD</name>
<gene>
    <name evidence="1" type="ORF">PS2_004</name>
</gene>
<evidence type="ECO:0000313" key="1">
    <source>
        <dbReference type="EMBL" id="AHY25256.1"/>
    </source>
</evidence>
<accession>A0A023W609</accession>
<sequence>MITITPVSKSCLVTIGEQVLQVSVNFHELRKGWPEVTVSGYGKYFRLFADEFYGRDTITLKAMMESMFGIDAEDAEEFGKFLFDNDYV</sequence>
<protein>
    <submittedName>
        <fullName evidence="1">Uncharacterized protein</fullName>
    </submittedName>
</protein>
<dbReference type="EMBL" id="KJ025957">
    <property type="protein sequence ID" value="AHY25256.1"/>
    <property type="molecule type" value="Genomic_DNA"/>
</dbReference>